<proteinExistence type="inferred from homology"/>
<comment type="similarity">
    <text evidence="1 5">Belongs to the FliD family.</text>
</comment>
<reference evidence="8" key="1">
    <citation type="submission" date="2023-08" db="EMBL/GenBank/DDBJ databases">
        <authorList>
            <person name="Messyasz A."/>
            <person name="Mannisto M.K."/>
            <person name="Kerkhof L.J."/>
            <person name="Haggblom M."/>
        </authorList>
    </citation>
    <scope>NUCLEOTIDE SEQUENCE</scope>
    <source>
        <strain evidence="8">X5P6</strain>
    </source>
</reference>
<evidence type="ECO:0000256" key="1">
    <source>
        <dbReference type="ARBA" id="ARBA00009764"/>
    </source>
</evidence>
<keyword evidence="5" id="KW-0964">Secreted</keyword>
<dbReference type="GO" id="GO:0007155">
    <property type="term" value="P:cell adhesion"/>
    <property type="evidence" value="ECO:0007669"/>
    <property type="project" value="InterPro"/>
</dbReference>
<gene>
    <name evidence="8" type="primary">fliD</name>
    <name evidence="8" type="ORF">RBB77_16650</name>
</gene>
<comment type="subunit">
    <text evidence="2 5">Homopentamer.</text>
</comment>
<keyword evidence="3" id="KW-0175">Coiled coil</keyword>
<evidence type="ECO:0000256" key="4">
    <source>
        <dbReference type="ARBA" id="ARBA00023143"/>
    </source>
</evidence>
<dbReference type="InterPro" id="IPR003481">
    <property type="entry name" value="FliD_N"/>
</dbReference>
<dbReference type="PANTHER" id="PTHR30288">
    <property type="entry name" value="FLAGELLAR CAP/ASSEMBLY PROTEIN FLID"/>
    <property type="match status" value="1"/>
</dbReference>
<evidence type="ECO:0000256" key="2">
    <source>
        <dbReference type="ARBA" id="ARBA00011255"/>
    </source>
</evidence>
<dbReference type="Pfam" id="PF07195">
    <property type="entry name" value="FliD_C"/>
    <property type="match status" value="1"/>
</dbReference>
<evidence type="ECO:0000259" key="7">
    <source>
        <dbReference type="Pfam" id="PF07195"/>
    </source>
</evidence>
<evidence type="ECO:0000256" key="3">
    <source>
        <dbReference type="ARBA" id="ARBA00023054"/>
    </source>
</evidence>
<dbReference type="GO" id="GO:0005576">
    <property type="term" value="C:extracellular region"/>
    <property type="evidence" value="ECO:0007669"/>
    <property type="project" value="UniProtKB-SubCell"/>
</dbReference>
<evidence type="ECO:0000256" key="5">
    <source>
        <dbReference type="RuleBase" id="RU362066"/>
    </source>
</evidence>
<comment type="function">
    <text evidence="5">Required for morphogenesis and for the elongation of the flagellar filament by facilitating polymerization of the flagellin monomers at the tip of growing filament. Forms a capping structure, which prevents flagellin subunits (transported through the central channel of the flagellum) from leaking out without polymerization at the distal end.</text>
</comment>
<dbReference type="GO" id="GO:0071973">
    <property type="term" value="P:bacterial-type flagellum-dependent cell motility"/>
    <property type="evidence" value="ECO:0007669"/>
    <property type="project" value="TreeGrafter"/>
</dbReference>
<dbReference type="GO" id="GO:0009421">
    <property type="term" value="C:bacterial-type flagellum filament cap"/>
    <property type="evidence" value="ECO:0007669"/>
    <property type="project" value="InterPro"/>
</dbReference>
<name>A0AAU7ZLI2_9BACT</name>
<dbReference type="PANTHER" id="PTHR30288:SF0">
    <property type="entry name" value="FLAGELLAR HOOK-ASSOCIATED PROTEIN 2"/>
    <property type="match status" value="1"/>
</dbReference>
<dbReference type="GO" id="GO:0009424">
    <property type="term" value="C:bacterial-type flagellum hook"/>
    <property type="evidence" value="ECO:0007669"/>
    <property type="project" value="UniProtKB-UniRule"/>
</dbReference>
<organism evidence="8">
    <name type="scientific">Tunturiibacter psychrotolerans</name>
    <dbReference type="NCBI Taxonomy" id="3069686"/>
    <lineage>
        <taxon>Bacteria</taxon>
        <taxon>Pseudomonadati</taxon>
        <taxon>Acidobacteriota</taxon>
        <taxon>Terriglobia</taxon>
        <taxon>Terriglobales</taxon>
        <taxon>Acidobacteriaceae</taxon>
        <taxon>Tunturiibacter</taxon>
    </lineage>
</organism>
<keyword evidence="4 5" id="KW-0975">Bacterial flagellum</keyword>
<comment type="subcellular location">
    <subcellularLocation>
        <location evidence="5">Secreted</location>
    </subcellularLocation>
    <subcellularLocation>
        <location evidence="5">Bacterial flagellum</location>
    </subcellularLocation>
</comment>
<protein>
    <recommendedName>
        <fullName evidence="5">Flagellar hook-associated protein 2</fullName>
        <shortName evidence="5">HAP2</shortName>
    </recommendedName>
    <alternativeName>
        <fullName evidence="5">Flagellar cap protein</fullName>
    </alternativeName>
</protein>
<keyword evidence="8" id="KW-0966">Cell projection</keyword>
<keyword evidence="8" id="KW-0282">Flagellum</keyword>
<dbReference type="RefSeq" id="WP_353062909.1">
    <property type="nucleotide sequence ID" value="NZ_CP132942.1"/>
</dbReference>
<feature type="domain" description="Flagellar hook-associated protein 2 N-terminal" evidence="6">
    <location>
        <begin position="16"/>
        <end position="112"/>
    </location>
</feature>
<dbReference type="AlphaFoldDB" id="A0AAU7ZLI2"/>
<dbReference type="Pfam" id="PF02465">
    <property type="entry name" value="FliD_N"/>
    <property type="match status" value="1"/>
</dbReference>
<sequence length="456" mass="45839">MGTVGLSFGSPTSGQGFDVASTVAQIQAASSAIENPWNSQLTTLQAQDTVFTSLGTDLSTLTSSIQALTDFEGVFSEKEGSSSNTNTVALTSAATTATAGSHTILVGQLATTSSSVSGTIANANDTLSGSVVISVDGKSQPPISADGDTLSQLAAAINSAGVGVAASVLTDTNGSRLSLVSSTSGAAGQLDLSASSLSDSGNSLGFTTQAGTDGSITVDGATLDVSSNTVTDAIPGVTLQLLAKSTGTAPVQIEITNDNTDAETAVNNFVQAYNKVANDLTAQAGNDASGNPAPLSGTTLLSQLQTALSGALFSGKGSGSINSLDQLGIEVESGTSGTLTLNSDTLDNALNSNFADVTGFFQNAGSFGQNFASTLNNLGTQAPDGAIFLAQQQNSSEESALKSDITNENALLATQKTQLTTELNQANQILQSIPSQLDEVNSIFDSITGFNPNQQE</sequence>
<dbReference type="KEGG" id="tpsc:RBB77_16650"/>
<dbReference type="InterPro" id="IPR010809">
    <property type="entry name" value="FliD_C"/>
</dbReference>
<keyword evidence="8" id="KW-0969">Cilium</keyword>
<dbReference type="EMBL" id="CP132942">
    <property type="protein sequence ID" value="XCB32064.1"/>
    <property type="molecule type" value="Genomic_DNA"/>
</dbReference>
<evidence type="ECO:0000259" key="6">
    <source>
        <dbReference type="Pfam" id="PF02465"/>
    </source>
</evidence>
<dbReference type="InterPro" id="IPR040026">
    <property type="entry name" value="FliD"/>
</dbReference>
<evidence type="ECO:0000313" key="8">
    <source>
        <dbReference type="EMBL" id="XCB32064.1"/>
    </source>
</evidence>
<accession>A0AAU7ZLI2</accession>
<reference evidence="8" key="2">
    <citation type="journal article" date="2024" name="Environ. Microbiol.">
        <title>Genome analysis and description of Tunturibacter gen. nov. expands the diversity of Terriglobia in tundra soils.</title>
        <authorList>
            <person name="Messyasz A."/>
            <person name="Mannisto M.K."/>
            <person name="Kerkhof L.J."/>
            <person name="Haggblom M.M."/>
        </authorList>
    </citation>
    <scope>NUCLEOTIDE SEQUENCE</scope>
    <source>
        <strain evidence="8">X5P6</strain>
    </source>
</reference>
<feature type="domain" description="Flagellar hook-associated protein 2 C-terminal" evidence="7">
    <location>
        <begin position="211"/>
        <end position="431"/>
    </location>
</feature>